<dbReference type="RefSeq" id="XP_005760441.1">
    <property type="nucleotide sequence ID" value="XM_005760384.1"/>
</dbReference>
<dbReference type="InterPro" id="IPR036188">
    <property type="entry name" value="FAD/NAD-bd_sf"/>
</dbReference>
<dbReference type="HOGENOM" id="CLU_345290_0_0_1"/>
<sequence>MPPSPLSSAWQSFMDASEIEATVAAFDSLREACGVPSGSHGQAVLDAILDATSSGTGVPQRLKSLMAALSKSFGARPSLGGAAAPRVLISGAGPVGLRAAVEAALMGQCVTLVEARAVFSRVNILMLWQCTADDLFAYGAKAFYPRFTNRHIGDSPLHLGTREIQLVLLKNALLLGVAFAYGTELVALQPPAAADGACWRCWALRASSTETHQTSGGAGDYERGAGQGLCNLQQTSQLDPAFLREPEAAPPEGGFCVEVDALLLAEGERSSSCVKLGFTKNVDRFSTAIGLVLNLEREAEPHKELRSFTVRPIDPTGKQLAAAGVGFEFAEYLQGETHYIVITIKKAALIDKGVLRADLPSAELLTAANLDEDALMRLARQVATIVGLPESTPFCDVHPAKLFDFSSRARCAAPFRVLGVKGAGPGRGSALAVDALAVDLEAQPYLRREETAFFERARAEAEAAVARCDAEIAELTEAIERSAATLTSLTESLGGAVDAMAGRVATLGAQKAKAQELMHRESSGVQDDEWGDDDALVGGEALPSLEEQAAQRRREYGVAAAGAAAGEAAGAAAGAAAEAAREREVVEARLEACRRSITELEVKRKVQAGFVEATEARQREWRERVEAAAGAELAHRLPVFPVGDAILEPFWPQGLGSNRGFHSALDAVWAAHVAAEAGLDEALLERHFWYDLMLQGPWNPGAGLLKPAEGWCADPVSRYADGAIVRTKHNYCNPQSKRLFRGEGATPARIRALDLKGAGFL</sequence>
<dbReference type="InterPro" id="IPR057494">
    <property type="entry name" value="Rossman_Mical"/>
</dbReference>
<evidence type="ECO:0000313" key="4">
    <source>
        <dbReference type="Proteomes" id="UP000013827"/>
    </source>
</evidence>
<dbReference type="KEGG" id="ehx:EMIHUDRAFT_465693"/>
<dbReference type="SUPFAM" id="SSF51905">
    <property type="entry name" value="FAD/NAD(P)-binding domain"/>
    <property type="match status" value="1"/>
</dbReference>
<evidence type="ECO:0000313" key="3">
    <source>
        <dbReference type="EnsemblProtists" id="EOD08012"/>
    </source>
</evidence>
<feature type="domain" description="[F-actin]-monooxygenase MICAL1-3-like Rossman" evidence="2">
    <location>
        <begin position="322"/>
        <end position="385"/>
    </location>
</feature>
<dbReference type="AlphaFoldDB" id="A0A0D3I9S7"/>
<evidence type="ECO:0000256" key="1">
    <source>
        <dbReference type="SAM" id="Coils"/>
    </source>
</evidence>
<reference evidence="4" key="1">
    <citation type="journal article" date="2013" name="Nature">
        <title>Pan genome of the phytoplankton Emiliania underpins its global distribution.</title>
        <authorList>
            <person name="Read B.A."/>
            <person name="Kegel J."/>
            <person name="Klute M.J."/>
            <person name="Kuo A."/>
            <person name="Lefebvre S.C."/>
            <person name="Maumus F."/>
            <person name="Mayer C."/>
            <person name="Miller J."/>
            <person name="Monier A."/>
            <person name="Salamov A."/>
            <person name="Young J."/>
            <person name="Aguilar M."/>
            <person name="Claverie J.M."/>
            <person name="Frickenhaus S."/>
            <person name="Gonzalez K."/>
            <person name="Herman E.K."/>
            <person name="Lin Y.C."/>
            <person name="Napier J."/>
            <person name="Ogata H."/>
            <person name="Sarno A.F."/>
            <person name="Shmutz J."/>
            <person name="Schroeder D."/>
            <person name="de Vargas C."/>
            <person name="Verret F."/>
            <person name="von Dassow P."/>
            <person name="Valentin K."/>
            <person name="Van de Peer Y."/>
            <person name="Wheeler G."/>
            <person name="Dacks J.B."/>
            <person name="Delwiche C.F."/>
            <person name="Dyhrman S.T."/>
            <person name="Glockner G."/>
            <person name="John U."/>
            <person name="Richards T."/>
            <person name="Worden A.Z."/>
            <person name="Zhang X."/>
            <person name="Grigoriev I.V."/>
            <person name="Allen A.E."/>
            <person name="Bidle K."/>
            <person name="Borodovsky M."/>
            <person name="Bowler C."/>
            <person name="Brownlee C."/>
            <person name="Cock J.M."/>
            <person name="Elias M."/>
            <person name="Gladyshev V.N."/>
            <person name="Groth M."/>
            <person name="Guda C."/>
            <person name="Hadaegh A."/>
            <person name="Iglesias-Rodriguez M.D."/>
            <person name="Jenkins J."/>
            <person name="Jones B.M."/>
            <person name="Lawson T."/>
            <person name="Leese F."/>
            <person name="Lindquist E."/>
            <person name="Lobanov A."/>
            <person name="Lomsadze A."/>
            <person name="Malik S.B."/>
            <person name="Marsh M.E."/>
            <person name="Mackinder L."/>
            <person name="Mock T."/>
            <person name="Mueller-Roeber B."/>
            <person name="Pagarete A."/>
            <person name="Parker M."/>
            <person name="Probert I."/>
            <person name="Quesneville H."/>
            <person name="Raines C."/>
            <person name="Rensing S.A."/>
            <person name="Riano-Pachon D.M."/>
            <person name="Richier S."/>
            <person name="Rokitta S."/>
            <person name="Shiraiwa Y."/>
            <person name="Soanes D.M."/>
            <person name="van der Giezen M."/>
            <person name="Wahlund T.M."/>
            <person name="Williams B."/>
            <person name="Wilson W."/>
            <person name="Wolfe G."/>
            <person name="Wurch L.L."/>
        </authorList>
    </citation>
    <scope>NUCLEOTIDE SEQUENCE</scope>
</reference>
<feature type="coiled-coil region" evidence="1">
    <location>
        <begin position="576"/>
        <end position="603"/>
    </location>
</feature>
<organism evidence="3 4">
    <name type="scientific">Emiliania huxleyi (strain CCMP1516)</name>
    <dbReference type="NCBI Taxonomy" id="280463"/>
    <lineage>
        <taxon>Eukaryota</taxon>
        <taxon>Haptista</taxon>
        <taxon>Haptophyta</taxon>
        <taxon>Prymnesiophyceae</taxon>
        <taxon>Isochrysidales</taxon>
        <taxon>Noelaerhabdaceae</taxon>
        <taxon>Emiliania</taxon>
    </lineage>
</organism>
<evidence type="ECO:0000259" key="2">
    <source>
        <dbReference type="Pfam" id="PF25413"/>
    </source>
</evidence>
<name>A0A0D3I9S7_EMIH1</name>
<dbReference type="eggNOG" id="KOG1700">
    <property type="taxonomic scope" value="Eukaryota"/>
</dbReference>
<dbReference type="Gene3D" id="3.50.50.60">
    <property type="entry name" value="FAD/NAD(P)-binding domain"/>
    <property type="match status" value="3"/>
</dbReference>
<keyword evidence="4" id="KW-1185">Reference proteome</keyword>
<proteinExistence type="predicted"/>
<reference evidence="3" key="2">
    <citation type="submission" date="2024-10" db="UniProtKB">
        <authorList>
            <consortium name="EnsemblProtists"/>
        </authorList>
    </citation>
    <scope>IDENTIFICATION</scope>
</reference>
<dbReference type="EnsemblProtists" id="EOD08012">
    <property type="protein sequence ID" value="EOD08012"/>
    <property type="gene ID" value="EMIHUDRAFT_465693"/>
</dbReference>
<dbReference type="Pfam" id="PF25413">
    <property type="entry name" value="Rossman_Mical"/>
    <property type="match status" value="1"/>
</dbReference>
<protein>
    <recommendedName>
        <fullName evidence="2">[F-actin]-monooxygenase MICAL1-3-like Rossman domain-containing protein</fullName>
    </recommendedName>
</protein>
<dbReference type="GeneID" id="17254145"/>
<dbReference type="PaxDb" id="2903-EOD08012"/>
<accession>A0A0D3I9S7</accession>
<keyword evidence="1" id="KW-0175">Coiled coil</keyword>
<dbReference type="Proteomes" id="UP000013827">
    <property type="component" value="Unassembled WGS sequence"/>
</dbReference>